<dbReference type="GO" id="GO:1904680">
    <property type="term" value="F:peptide transmembrane transporter activity"/>
    <property type="evidence" value="ECO:0007669"/>
    <property type="project" value="InterPro"/>
</dbReference>
<feature type="transmembrane region" description="Helical" evidence="9">
    <location>
        <begin position="250"/>
        <end position="267"/>
    </location>
</feature>
<evidence type="ECO:0000256" key="5">
    <source>
        <dbReference type="ARBA" id="ARBA00022856"/>
    </source>
</evidence>
<feature type="transmembrane region" description="Helical" evidence="9">
    <location>
        <begin position="458"/>
        <end position="476"/>
    </location>
</feature>
<sequence>MTEERDGVLVSHLAKQGVDDKMVMGHPAGLFVLFFTEMWERFSYYGMRALLVTFLITEIAKHGWGWSNPEAMELYGWYTGLVYATPLLGGLIADRLIGYKKAILLGALIMTLGHASMALEGIGKEFFYLGLGLMILGNGLFKPNISSMVGQLYPDSSAKKDAGYTIFYMGINAGAFLGSLLCGYIGEKIGWHYGFGLAGVFMFFGMLQFYFGQRIFGVIGDKPKIKNEEVNNDTDPTDHASSGKIIKDRLIVVAVLIIASIFFFLAFEQAGGSMTIFAKNYTQRVLEGGSALTFKWVDAILTLFPILVVTYVLLKLSSKIFNKYPLTILFTIVSFVSIAILGFWKIHREFTALETEVTVAWFQILNAFFIVTLASSFSKFWEKVWNPTGPVKFALGLILVGAGFLVLSYGSMSIPQGAATASVSMIWLILAYFFHTTGELCVSPVGLSYMSKLSPKKFIGLIFGFWFLASAIANKMAGWSGGLIDKITEMYSMSTFFMIIAALPISAALLLLIFSPILKKMMHGIR</sequence>
<feature type="transmembrane region" description="Helical" evidence="9">
    <location>
        <begin position="102"/>
        <end position="119"/>
    </location>
</feature>
<dbReference type="InterPro" id="IPR000109">
    <property type="entry name" value="POT_fam"/>
</dbReference>
<accession>D7VSU6</accession>
<dbReference type="eggNOG" id="COG3104">
    <property type="taxonomic scope" value="Bacteria"/>
</dbReference>
<dbReference type="GO" id="GO:0006857">
    <property type="term" value="P:oligopeptide transport"/>
    <property type="evidence" value="ECO:0007669"/>
    <property type="project" value="InterPro"/>
</dbReference>
<keyword evidence="7 9" id="KW-0472">Membrane</keyword>
<evidence type="ECO:0000256" key="1">
    <source>
        <dbReference type="ARBA" id="ARBA00004651"/>
    </source>
</evidence>
<feature type="transmembrane region" description="Helical" evidence="9">
    <location>
        <begin position="125"/>
        <end position="141"/>
    </location>
</feature>
<dbReference type="GeneID" id="95430752"/>
<dbReference type="Gene3D" id="1.20.1250.20">
    <property type="entry name" value="MFS general substrate transporter like domains"/>
    <property type="match status" value="3"/>
</dbReference>
<dbReference type="PANTHER" id="PTHR23517">
    <property type="entry name" value="RESISTANCE PROTEIN MDTM, PUTATIVE-RELATED-RELATED"/>
    <property type="match status" value="1"/>
</dbReference>
<dbReference type="InterPro" id="IPR018456">
    <property type="entry name" value="PTR2_symporter_CS"/>
</dbReference>
<dbReference type="GO" id="GO:0005886">
    <property type="term" value="C:plasma membrane"/>
    <property type="evidence" value="ECO:0007669"/>
    <property type="project" value="UniProtKB-SubCell"/>
</dbReference>
<dbReference type="NCBIfam" id="TIGR00924">
    <property type="entry name" value="yjdL_sub1_fam"/>
    <property type="match status" value="1"/>
</dbReference>
<evidence type="ECO:0000256" key="7">
    <source>
        <dbReference type="ARBA" id="ARBA00023136"/>
    </source>
</evidence>
<dbReference type="PANTHER" id="PTHR23517:SF15">
    <property type="entry name" value="PROTON-DEPENDENT OLIGOPEPTIDE FAMILY TRANSPORT PROTEIN"/>
    <property type="match status" value="1"/>
</dbReference>
<organism evidence="11 12">
    <name type="scientific">Sphingobacterium spiritivorum ATCC 33861</name>
    <dbReference type="NCBI Taxonomy" id="525373"/>
    <lineage>
        <taxon>Bacteria</taxon>
        <taxon>Pseudomonadati</taxon>
        <taxon>Bacteroidota</taxon>
        <taxon>Sphingobacteriia</taxon>
        <taxon>Sphingobacteriales</taxon>
        <taxon>Sphingobacteriaceae</taxon>
        <taxon>Sphingobacterium</taxon>
    </lineage>
</organism>
<dbReference type="InterPro" id="IPR005279">
    <property type="entry name" value="Dipep/tripep_permease"/>
</dbReference>
<evidence type="ECO:0000256" key="8">
    <source>
        <dbReference type="RuleBase" id="RU003755"/>
    </source>
</evidence>
<dbReference type="PROSITE" id="PS01022">
    <property type="entry name" value="PTR2_1"/>
    <property type="match status" value="1"/>
</dbReference>
<evidence type="ECO:0000256" key="9">
    <source>
        <dbReference type="SAM" id="Phobius"/>
    </source>
</evidence>
<dbReference type="InterPro" id="IPR020846">
    <property type="entry name" value="MFS_dom"/>
</dbReference>
<evidence type="ECO:0000256" key="2">
    <source>
        <dbReference type="ARBA" id="ARBA00022448"/>
    </source>
</evidence>
<dbReference type="EMBL" id="ACHA02000012">
    <property type="protein sequence ID" value="EFK56847.1"/>
    <property type="molecule type" value="Genomic_DNA"/>
</dbReference>
<dbReference type="SUPFAM" id="SSF103473">
    <property type="entry name" value="MFS general substrate transporter"/>
    <property type="match status" value="2"/>
</dbReference>
<dbReference type="PROSITE" id="PS50850">
    <property type="entry name" value="MFS"/>
    <property type="match status" value="1"/>
</dbReference>
<evidence type="ECO:0000313" key="12">
    <source>
        <dbReference type="Proteomes" id="UP000006258"/>
    </source>
</evidence>
<dbReference type="RefSeq" id="WP_002995817.1">
    <property type="nucleotide sequence ID" value="NZ_GL379770.1"/>
</dbReference>
<evidence type="ECO:0000259" key="10">
    <source>
        <dbReference type="PROSITE" id="PS50850"/>
    </source>
</evidence>
<keyword evidence="5" id="KW-0571">Peptide transport</keyword>
<feature type="transmembrane region" description="Helical" evidence="9">
    <location>
        <begin position="42"/>
        <end position="60"/>
    </location>
</feature>
<protein>
    <submittedName>
        <fullName evidence="11">Amino acid/peptide transporter</fullName>
    </submittedName>
</protein>
<dbReference type="AlphaFoldDB" id="D7VSU6"/>
<dbReference type="Pfam" id="PF00854">
    <property type="entry name" value="PTR2"/>
    <property type="match status" value="2"/>
</dbReference>
<keyword evidence="3" id="KW-1003">Cell membrane</keyword>
<feature type="domain" description="Major facilitator superfamily (MFS) profile" evidence="10">
    <location>
        <begin position="29"/>
        <end position="519"/>
    </location>
</feature>
<feature type="transmembrane region" description="Helical" evidence="9">
    <location>
        <begin position="393"/>
        <end position="412"/>
    </location>
</feature>
<feature type="transmembrane region" description="Helical" evidence="9">
    <location>
        <begin position="192"/>
        <end position="212"/>
    </location>
</feature>
<keyword evidence="6 9" id="KW-1133">Transmembrane helix</keyword>
<keyword evidence="5" id="KW-0653">Protein transport</keyword>
<feature type="transmembrane region" description="Helical" evidence="9">
    <location>
        <begin position="326"/>
        <end position="347"/>
    </location>
</feature>
<feature type="transmembrane region" description="Helical" evidence="9">
    <location>
        <begin position="418"/>
        <end position="437"/>
    </location>
</feature>
<dbReference type="STRING" id="525373.HMPREF0766_14050"/>
<feature type="transmembrane region" description="Helical" evidence="9">
    <location>
        <begin position="359"/>
        <end position="381"/>
    </location>
</feature>
<dbReference type="InterPro" id="IPR050171">
    <property type="entry name" value="MFS_Transporters"/>
</dbReference>
<dbReference type="CDD" id="cd17346">
    <property type="entry name" value="MFS_DtpA_like"/>
    <property type="match status" value="1"/>
</dbReference>
<evidence type="ECO:0000256" key="6">
    <source>
        <dbReference type="ARBA" id="ARBA00022989"/>
    </source>
</evidence>
<evidence type="ECO:0000256" key="3">
    <source>
        <dbReference type="ARBA" id="ARBA00022475"/>
    </source>
</evidence>
<feature type="transmembrane region" description="Helical" evidence="9">
    <location>
        <begin position="75"/>
        <end position="93"/>
    </location>
</feature>
<evidence type="ECO:0000313" key="11">
    <source>
        <dbReference type="EMBL" id="EFK56847.1"/>
    </source>
</evidence>
<name>D7VSU6_SPHSI</name>
<proteinExistence type="inferred from homology"/>
<reference evidence="11" key="1">
    <citation type="submission" date="2010-07" db="EMBL/GenBank/DDBJ databases">
        <authorList>
            <person name="Muzny D."/>
            <person name="Qin X."/>
            <person name="Buhay C."/>
            <person name="Dugan-Rocha S."/>
            <person name="Ding Y."/>
            <person name="Chen G."/>
            <person name="Hawes A."/>
            <person name="Holder M."/>
            <person name="Jhangiani S."/>
            <person name="Johnson A."/>
            <person name="Khan Z."/>
            <person name="Li Z."/>
            <person name="Liu W."/>
            <person name="Liu X."/>
            <person name="Perez L."/>
            <person name="Shen H."/>
            <person name="Wang Q."/>
            <person name="Watt J."/>
            <person name="Xi L."/>
            <person name="Xin Y."/>
            <person name="Zhou J."/>
            <person name="Deng J."/>
            <person name="Jiang H."/>
            <person name="Liu Y."/>
            <person name="Qu J."/>
            <person name="Song X.-Z."/>
            <person name="Zhang L."/>
            <person name="Villasana D."/>
            <person name="Johnson A."/>
            <person name="Liu J."/>
            <person name="Liyanage D."/>
            <person name="Lorensuhewa L."/>
            <person name="Robinson T."/>
            <person name="Song A."/>
            <person name="Song B.-B."/>
            <person name="Dinh H."/>
            <person name="Thornton R."/>
            <person name="Coyle M."/>
            <person name="Francisco L."/>
            <person name="Jackson L."/>
            <person name="Javaid M."/>
            <person name="Korchina V."/>
            <person name="Kovar C."/>
            <person name="Mata R."/>
            <person name="Mathew T."/>
            <person name="Ngo R."/>
            <person name="Nguyen L."/>
            <person name="Nguyen N."/>
            <person name="Okwuonu G."/>
            <person name="Ongeri F."/>
            <person name="Pham C."/>
            <person name="Simmons D."/>
            <person name="Wilczek-Boney K."/>
            <person name="Hale W."/>
            <person name="Jakkamsetti A."/>
            <person name="Pham P."/>
            <person name="Ruth R."/>
            <person name="San Lucas F."/>
            <person name="Warren J."/>
            <person name="Zhang J."/>
            <person name="Zhao Z."/>
            <person name="Zhou C."/>
            <person name="Zhu D."/>
            <person name="Lee S."/>
            <person name="Bess C."/>
            <person name="Blankenburg K."/>
            <person name="Forbes L."/>
            <person name="Fu Q."/>
            <person name="Gubbala S."/>
            <person name="Hirani K."/>
            <person name="Jayaseelan J.C."/>
            <person name="Lara F."/>
            <person name="Munidasa M."/>
            <person name="Palculict T."/>
            <person name="Patil S."/>
            <person name="Pu L.-L."/>
            <person name="Saada N."/>
            <person name="Tang L."/>
            <person name="Weissenberger G."/>
            <person name="Zhu Y."/>
            <person name="Hemphill L."/>
            <person name="Shang Y."/>
            <person name="Youmans B."/>
            <person name="Ayvaz T."/>
            <person name="Ross M."/>
            <person name="Santibanez J."/>
            <person name="Aqrawi P."/>
            <person name="Gross S."/>
            <person name="Joshi V."/>
            <person name="Fowler G."/>
            <person name="Nazareth L."/>
            <person name="Reid J."/>
            <person name="Worley K."/>
            <person name="Petrosino J."/>
            <person name="Highlander S."/>
            <person name="Gibbs R."/>
        </authorList>
    </citation>
    <scope>NUCLEOTIDE SEQUENCE [LARGE SCALE GENOMIC DNA]</scope>
    <source>
        <strain evidence="11">ATCC 33861</strain>
    </source>
</reference>
<feature type="transmembrane region" description="Helical" evidence="9">
    <location>
        <begin position="296"/>
        <end position="314"/>
    </location>
</feature>
<dbReference type="InterPro" id="IPR036259">
    <property type="entry name" value="MFS_trans_sf"/>
</dbReference>
<feature type="transmembrane region" description="Helical" evidence="9">
    <location>
        <begin position="496"/>
        <end position="518"/>
    </location>
</feature>
<keyword evidence="2 8" id="KW-0813">Transport</keyword>
<gene>
    <name evidence="11" type="ORF">HMPREF0766_14050</name>
</gene>
<evidence type="ECO:0000256" key="4">
    <source>
        <dbReference type="ARBA" id="ARBA00022692"/>
    </source>
</evidence>
<keyword evidence="12" id="KW-1185">Reference proteome</keyword>
<comment type="subcellular location">
    <subcellularLocation>
        <location evidence="1">Cell membrane</location>
        <topology evidence="1">Multi-pass membrane protein</topology>
    </subcellularLocation>
    <subcellularLocation>
        <location evidence="8">Membrane</location>
        <topology evidence="8">Multi-pass membrane protein</topology>
    </subcellularLocation>
</comment>
<dbReference type="HOGENOM" id="CLU_004790_0_2_10"/>
<dbReference type="Proteomes" id="UP000006258">
    <property type="component" value="Unassembled WGS sequence"/>
</dbReference>
<dbReference type="OrthoDB" id="9772725at2"/>
<keyword evidence="4 8" id="KW-0812">Transmembrane</keyword>
<feature type="transmembrane region" description="Helical" evidence="9">
    <location>
        <begin position="162"/>
        <end position="186"/>
    </location>
</feature>
<comment type="caution">
    <text evidence="11">The sequence shown here is derived from an EMBL/GenBank/DDBJ whole genome shotgun (WGS) entry which is preliminary data.</text>
</comment>
<dbReference type="PROSITE" id="PS01023">
    <property type="entry name" value="PTR2_2"/>
    <property type="match status" value="1"/>
</dbReference>
<comment type="similarity">
    <text evidence="8">Belongs to the major facilitator superfamily. Proton-dependent oligopeptide transporter (POT/PTR) (TC 2.A.17) family.</text>
</comment>